<protein>
    <submittedName>
        <fullName evidence="2">Uncharacterized protein</fullName>
    </submittedName>
</protein>
<dbReference type="Proteomes" id="UP000046393">
    <property type="component" value="Unplaced"/>
</dbReference>
<dbReference type="WBParaSite" id="SMUV_0000251501-mRNA-1">
    <property type="protein sequence ID" value="SMUV_0000251501-mRNA-1"/>
    <property type="gene ID" value="SMUV_0000251501"/>
</dbReference>
<reference evidence="2" key="1">
    <citation type="submission" date="2017-02" db="UniProtKB">
        <authorList>
            <consortium name="WormBaseParasite"/>
        </authorList>
    </citation>
    <scope>IDENTIFICATION</scope>
</reference>
<name>A0A0N5AE69_9BILA</name>
<keyword evidence="1" id="KW-1185">Reference proteome</keyword>
<accession>A0A0N5AE69</accession>
<proteinExistence type="predicted"/>
<sequence>MLCTKTTPAQPQHVILTPSEGVAAASASASASASAVVSQSSSCIGILHYYVWADDDTYLIHQSKTVVVFCKISIWIAV</sequence>
<evidence type="ECO:0000313" key="2">
    <source>
        <dbReference type="WBParaSite" id="SMUV_0000251501-mRNA-1"/>
    </source>
</evidence>
<dbReference type="AlphaFoldDB" id="A0A0N5AE69"/>
<evidence type="ECO:0000313" key="1">
    <source>
        <dbReference type="Proteomes" id="UP000046393"/>
    </source>
</evidence>
<organism evidence="1 2">
    <name type="scientific">Syphacia muris</name>
    <dbReference type="NCBI Taxonomy" id="451379"/>
    <lineage>
        <taxon>Eukaryota</taxon>
        <taxon>Metazoa</taxon>
        <taxon>Ecdysozoa</taxon>
        <taxon>Nematoda</taxon>
        <taxon>Chromadorea</taxon>
        <taxon>Rhabditida</taxon>
        <taxon>Spirurina</taxon>
        <taxon>Oxyuridomorpha</taxon>
        <taxon>Oxyuroidea</taxon>
        <taxon>Oxyuridae</taxon>
        <taxon>Syphacia</taxon>
    </lineage>
</organism>